<organism evidence="8 9">
    <name type="scientific">Neolecta irregularis (strain DAH-3)</name>
    <dbReference type="NCBI Taxonomy" id="1198029"/>
    <lineage>
        <taxon>Eukaryota</taxon>
        <taxon>Fungi</taxon>
        <taxon>Dikarya</taxon>
        <taxon>Ascomycota</taxon>
        <taxon>Taphrinomycotina</taxon>
        <taxon>Neolectales</taxon>
        <taxon>Neolectaceae</taxon>
        <taxon>Neolecta</taxon>
    </lineage>
</organism>
<evidence type="ECO:0000256" key="1">
    <source>
        <dbReference type="ARBA" id="ARBA00004325"/>
    </source>
</evidence>
<feature type="region of interest" description="Disordered" evidence="6">
    <location>
        <begin position="89"/>
        <end position="114"/>
    </location>
</feature>
<dbReference type="Gene3D" id="1.50.40.10">
    <property type="entry name" value="Mitochondrial carrier domain"/>
    <property type="match status" value="1"/>
</dbReference>
<gene>
    <name evidence="8" type="ORF">NEOLI_000911</name>
</gene>
<evidence type="ECO:0000256" key="4">
    <source>
        <dbReference type="ARBA" id="ARBA00022989"/>
    </source>
</evidence>
<feature type="transmembrane region" description="Helical" evidence="7">
    <location>
        <begin position="186"/>
        <end position="209"/>
    </location>
</feature>
<dbReference type="STRING" id="1198029.A0A1U7LUK1"/>
<dbReference type="EMBL" id="LXFE01000205">
    <property type="protein sequence ID" value="OLL26355.1"/>
    <property type="molecule type" value="Genomic_DNA"/>
</dbReference>
<comment type="subcellular location">
    <subcellularLocation>
        <location evidence="1">Mitochondrion membrane</location>
    </subcellularLocation>
</comment>
<dbReference type="AlphaFoldDB" id="A0A1U7LUK1"/>
<name>A0A1U7LUK1_NEOID</name>
<reference evidence="8 9" key="1">
    <citation type="submission" date="2016-04" db="EMBL/GenBank/DDBJ databases">
        <title>Evolutionary innovation and constraint leading to complex multicellularity in the Ascomycota.</title>
        <authorList>
            <person name="Cisse O."/>
            <person name="Nguyen A."/>
            <person name="Hewitt D.A."/>
            <person name="Jedd G."/>
            <person name="Stajich J.E."/>
        </authorList>
    </citation>
    <scope>NUCLEOTIDE SEQUENCE [LARGE SCALE GENOMIC DNA]</scope>
    <source>
        <strain evidence="8 9">DAH-3</strain>
    </source>
</reference>
<evidence type="ECO:0000313" key="8">
    <source>
        <dbReference type="EMBL" id="OLL26355.1"/>
    </source>
</evidence>
<dbReference type="GO" id="GO:0031966">
    <property type="term" value="C:mitochondrial membrane"/>
    <property type="evidence" value="ECO:0007669"/>
    <property type="project" value="UniProtKB-SubCell"/>
</dbReference>
<dbReference type="PANTHER" id="PTHR24089">
    <property type="entry name" value="SOLUTE CARRIER FAMILY 25"/>
    <property type="match status" value="1"/>
</dbReference>
<feature type="transmembrane region" description="Helical" evidence="7">
    <location>
        <begin position="221"/>
        <end position="247"/>
    </location>
</feature>
<dbReference type="InterPro" id="IPR023395">
    <property type="entry name" value="MCP_dom_sf"/>
</dbReference>
<keyword evidence="3" id="KW-0677">Repeat</keyword>
<keyword evidence="4 7" id="KW-1133">Transmembrane helix</keyword>
<dbReference type="SUPFAM" id="SSF103506">
    <property type="entry name" value="Mitochondrial carrier"/>
    <property type="match status" value="1"/>
</dbReference>
<accession>A0A1U7LUK1</accession>
<feature type="transmembrane region" description="Helical" evidence="7">
    <location>
        <begin position="308"/>
        <end position="326"/>
    </location>
</feature>
<evidence type="ECO:0000256" key="5">
    <source>
        <dbReference type="ARBA" id="ARBA00023136"/>
    </source>
</evidence>
<protein>
    <submittedName>
        <fullName evidence="8">Mitochondrial fusion and transport protein ugo1</fullName>
    </submittedName>
</protein>
<evidence type="ECO:0000256" key="2">
    <source>
        <dbReference type="ARBA" id="ARBA00022692"/>
    </source>
</evidence>
<evidence type="ECO:0000256" key="6">
    <source>
        <dbReference type="SAM" id="MobiDB-lite"/>
    </source>
</evidence>
<proteinExistence type="predicted"/>
<dbReference type="OrthoDB" id="77989at2759"/>
<dbReference type="OMA" id="KTILQVY"/>
<keyword evidence="5 7" id="KW-0472">Membrane</keyword>
<dbReference type="Proteomes" id="UP000186594">
    <property type="component" value="Unassembled WGS sequence"/>
</dbReference>
<keyword evidence="9" id="KW-1185">Reference proteome</keyword>
<evidence type="ECO:0000256" key="3">
    <source>
        <dbReference type="ARBA" id="ARBA00022737"/>
    </source>
</evidence>
<keyword evidence="2 7" id="KW-0812">Transmembrane</keyword>
<comment type="caution">
    <text evidence="8">The sequence shown here is derived from an EMBL/GenBank/DDBJ whole genome shotgun (WGS) entry which is preliminary data.</text>
</comment>
<evidence type="ECO:0000256" key="7">
    <source>
        <dbReference type="SAM" id="Phobius"/>
    </source>
</evidence>
<sequence>MSTYRPYAYLPEKDPFPLSLGIPDADIGSRSNVFSDVDYEKYFELPNAQELLSRFAQEATVRYFTGMIAQPWEVAKTILQCQLSSSATKSERPLEYQSDDEDIFSEKSSDGDEPSYFSSIPVPGYMNQQGGRNTDRTGYIIPSSGDKIARPSYQLQVSSTQVRKIVSALWKQEGARGLLKAQNTTFVYSVVYSVMESWCSSLLAAVFSLPDPILFGMDESLAPMMSLGCTVAASAITALVLAPLDIARTRLMLTPFDVGPRDIVPPRAVSTWICPKGLVVPTILHSTLPSMVGTSVSMFLRRQWVVEWPAFAAMSSFVTIAFEMLVRLPLETILRRGQLAAAEPKKTIVRVGVYYGVMGTAWHIVRNEGGMGGLYRGWKVVAWGAFAPWALSLVNVEVAGGEGESEF</sequence>
<evidence type="ECO:0000313" key="9">
    <source>
        <dbReference type="Proteomes" id="UP000186594"/>
    </source>
</evidence>